<organism evidence="1 2">
    <name type="scientific">Micrococcus lylae</name>
    <dbReference type="NCBI Taxonomy" id="1273"/>
    <lineage>
        <taxon>Bacteria</taxon>
        <taxon>Bacillati</taxon>
        <taxon>Actinomycetota</taxon>
        <taxon>Actinomycetes</taxon>
        <taxon>Micrococcales</taxon>
        <taxon>Micrococcaceae</taxon>
        <taxon>Micrococcus</taxon>
    </lineage>
</organism>
<dbReference type="PANTHER" id="PTHR12475:SF4">
    <property type="entry name" value="PROTEIN THEM6"/>
    <property type="match status" value="1"/>
</dbReference>
<dbReference type="Gene3D" id="3.10.129.10">
    <property type="entry name" value="Hotdog Thioesterase"/>
    <property type="match status" value="1"/>
</dbReference>
<evidence type="ECO:0000313" key="2">
    <source>
        <dbReference type="Proteomes" id="UP000196230"/>
    </source>
</evidence>
<dbReference type="PANTHER" id="PTHR12475">
    <property type="match status" value="1"/>
</dbReference>
<dbReference type="Pfam" id="PF13279">
    <property type="entry name" value="4HBT_2"/>
    <property type="match status" value="1"/>
</dbReference>
<reference evidence="1 2" key="1">
    <citation type="submission" date="2017-02" db="EMBL/GenBank/DDBJ databases">
        <authorList>
            <person name="Peterson S.W."/>
        </authorList>
    </citation>
    <scope>NUCLEOTIDE SEQUENCE [LARGE SCALE GENOMIC DNA]</scope>
    <source>
        <strain evidence="1 2">2B3F</strain>
    </source>
</reference>
<sequence length="188" mass="21832">MVSMHLIFRTVATLLKSRRRSRVSLWEPTSVPLRALLTDVDIAWHINNGQYFGLFDLGRFDLMDRCGLWKESRKRGWLPVVQAEQIAFRRSVEFGQKFSVDTRFLGFDERSMWLEQRIVVDGEVYVRGYICGRLRAKDGRPVSNEEIADAVRSLGHDPEGGPGIPEWLHEWRRNIALPSSRTPVPHTW</sequence>
<dbReference type="EMBL" id="FUKP01000058">
    <property type="protein sequence ID" value="SJN31130.1"/>
    <property type="molecule type" value="Genomic_DNA"/>
</dbReference>
<dbReference type="Proteomes" id="UP000196230">
    <property type="component" value="Unassembled WGS sequence"/>
</dbReference>
<gene>
    <name evidence="1" type="ORF">FM125_08395</name>
</gene>
<accession>A0A1R4JGB6</accession>
<dbReference type="InterPro" id="IPR029069">
    <property type="entry name" value="HotDog_dom_sf"/>
</dbReference>
<dbReference type="InterPro" id="IPR051490">
    <property type="entry name" value="THEM6_lcsJ_thioesterase"/>
</dbReference>
<dbReference type="SUPFAM" id="SSF54637">
    <property type="entry name" value="Thioesterase/thiol ester dehydrase-isomerase"/>
    <property type="match status" value="1"/>
</dbReference>
<protein>
    <submittedName>
        <fullName evidence="1">Mesenchymal stem cell protein DSCD75</fullName>
    </submittedName>
</protein>
<evidence type="ECO:0000313" key="1">
    <source>
        <dbReference type="EMBL" id="SJN31130.1"/>
    </source>
</evidence>
<dbReference type="CDD" id="cd00586">
    <property type="entry name" value="4HBT"/>
    <property type="match status" value="1"/>
</dbReference>
<dbReference type="AlphaFoldDB" id="A0A1R4JGB6"/>
<name>A0A1R4JGB6_9MICC</name>
<proteinExistence type="predicted"/>